<keyword evidence="13" id="KW-1185">Reference proteome</keyword>
<gene>
    <name evidence="12" type="ORF">NliqN6_6715</name>
</gene>
<dbReference type="GO" id="GO:0005737">
    <property type="term" value="C:cytoplasm"/>
    <property type="evidence" value="ECO:0007669"/>
    <property type="project" value="TreeGrafter"/>
</dbReference>
<comment type="similarity">
    <text evidence="7">Belongs to the protein kinase superfamily. Ser/Thr protein kinase family. GCN2 subfamily.</text>
</comment>
<comment type="catalytic activity">
    <reaction evidence="9">
        <text>L-seryl-[protein] + ATP = O-phospho-L-seryl-[protein] + ADP + H(+)</text>
        <dbReference type="Rhea" id="RHEA:17989"/>
        <dbReference type="Rhea" id="RHEA-COMP:9863"/>
        <dbReference type="Rhea" id="RHEA-COMP:11604"/>
        <dbReference type="ChEBI" id="CHEBI:15378"/>
        <dbReference type="ChEBI" id="CHEBI:29999"/>
        <dbReference type="ChEBI" id="CHEBI:30616"/>
        <dbReference type="ChEBI" id="CHEBI:83421"/>
        <dbReference type="ChEBI" id="CHEBI:456216"/>
        <dbReference type="EC" id="2.7.11.1"/>
    </reaction>
</comment>
<evidence type="ECO:0000259" key="11">
    <source>
        <dbReference type="PROSITE" id="PS50011"/>
    </source>
</evidence>
<sequence>MDDWQPIGRTSNQVILYHAPSNALSVRAYRHDHISIQSIPGTPPPDSRTASTANLPVLASRNTSNGVVLGRRRSSAVVRRSSPVEIPPPAAGRCPYCYRPIPEDPPFPDPPGPSAHVSPLYADDPQDTLIRPEWTALDDPAEAGLHHVKPYFQILEQSVDGSRASTPVREEVEDGRRFAREGEASRREQGQRRSVEGYYSRFFIEEKRLGMGAEGTVYLCQHVLDGNYLGHYAIKKVAIGNSKPYLYKILQEVRLLEQLRHPNIIPYHHVWIEDAQFSSFAPSIATLHVLMSYANSGNLDTYIASRHSASPSLSLHPLDGASDDEPSPEELKRRLRERRKSRSAVGGNGGAMPKMNIPRGDARAVLLLGMEEIASLFGDIVNGLHFLHSNGILHLDLKCSNVLLHSQEGDLIPRAMISDFGTSEEMLHRKRDRTGHTGTMEYMAPETIAPDESGRWREWDTKADIWSLGLILHKLLFFKLPYGETEDYDELAARIHGYPGFKASREMRKACEKRGLPAGLLDLLEEMTDVVPAKRPSIQKVVQRSATLYTQAGNGTDEAIVPRSLVKTLNPWRKDSKETEQIQTLPLETVDSFGRLEALRARYLPTALALLKVCSLLPPFRETSPPTAALYILLILVFVDLQARDVRVSWAANACHVAGLLWLWRRARG</sequence>
<keyword evidence="6" id="KW-0067">ATP-binding</keyword>
<dbReference type="InterPro" id="IPR050339">
    <property type="entry name" value="CC_SR_Kinase"/>
</dbReference>
<dbReference type="EMBL" id="BLZA01000058">
    <property type="protein sequence ID" value="GHJ90313.1"/>
    <property type="molecule type" value="Genomic_DNA"/>
</dbReference>
<dbReference type="SMART" id="SM00220">
    <property type="entry name" value="S_TKc"/>
    <property type="match status" value="1"/>
</dbReference>
<evidence type="ECO:0000256" key="2">
    <source>
        <dbReference type="ARBA" id="ARBA00022527"/>
    </source>
</evidence>
<dbReference type="SUPFAM" id="SSF56112">
    <property type="entry name" value="Protein kinase-like (PK-like)"/>
    <property type="match status" value="1"/>
</dbReference>
<dbReference type="InterPro" id="IPR008271">
    <property type="entry name" value="Ser/Thr_kinase_AS"/>
</dbReference>
<keyword evidence="4" id="KW-0547">Nucleotide-binding</keyword>
<dbReference type="EC" id="2.7.11.1" evidence="1"/>
<feature type="compositionally biased region" description="Basic and acidic residues" evidence="10">
    <location>
        <begin position="168"/>
        <end position="191"/>
    </location>
</feature>
<dbReference type="InterPro" id="IPR011009">
    <property type="entry name" value="Kinase-like_dom_sf"/>
</dbReference>
<evidence type="ECO:0000256" key="7">
    <source>
        <dbReference type="ARBA" id="ARBA00037982"/>
    </source>
</evidence>
<dbReference type="Pfam" id="PF00069">
    <property type="entry name" value="Pkinase"/>
    <property type="match status" value="2"/>
</dbReference>
<protein>
    <recommendedName>
        <fullName evidence="1">non-specific serine/threonine protein kinase</fullName>
        <ecNumber evidence="1">2.7.11.1</ecNumber>
    </recommendedName>
</protein>
<evidence type="ECO:0000256" key="8">
    <source>
        <dbReference type="ARBA" id="ARBA00047899"/>
    </source>
</evidence>
<dbReference type="GO" id="GO:0004674">
    <property type="term" value="F:protein serine/threonine kinase activity"/>
    <property type="evidence" value="ECO:0007669"/>
    <property type="project" value="UniProtKB-KW"/>
</dbReference>
<evidence type="ECO:0000256" key="3">
    <source>
        <dbReference type="ARBA" id="ARBA00022679"/>
    </source>
</evidence>
<feature type="region of interest" description="Disordered" evidence="10">
    <location>
        <begin position="162"/>
        <end position="191"/>
    </location>
</feature>
<name>A0A8H3U069_9TREE</name>
<evidence type="ECO:0000256" key="10">
    <source>
        <dbReference type="SAM" id="MobiDB-lite"/>
    </source>
</evidence>
<proteinExistence type="inferred from homology"/>
<evidence type="ECO:0000256" key="9">
    <source>
        <dbReference type="ARBA" id="ARBA00048679"/>
    </source>
</evidence>
<evidence type="ECO:0000256" key="5">
    <source>
        <dbReference type="ARBA" id="ARBA00022777"/>
    </source>
</evidence>
<keyword evidence="3" id="KW-0808">Transferase</keyword>
<feature type="domain" description="Protein kinase" evidence="11">
    <location>
        <begin position="203"/>
        <end position="548"/>
    </location>
</feature>
<dbReference type="InterPro" id="IPR000719">
    <property type="entry name" value="Prot_kinase_dom"/>
</dbReference>
<dbReference type="GO" id="GO:0005634">
    <property type="term" value="C:nucleus"/>
    <property type="evidence" value="ECO:0007669"/>
    <property type="project" value="TreeGrafter"/>
</dbReference>
<organism evidence="12 13">
    <name type="scientific">Naganishia liquefaciens</name>
    <dbReference type="NCBI Taxonomy" id="104408"/>
    <lineage>
        <taxon>Eukaryota</taxon>
        <taxon>Fungi</taxon>
        <taxon>Dikarya</taxon>
        <taxon>Basidiomycota</taxon>
        <taxon>Agaricomycotina</taxon>
        <taxon>Tremellomycetes</taxon>
        <taxon>Filobasidiales</taxon>
        <taxon>Filobasidiaceae</taxon>
        <taxon>Naganishia</taxon>
    </lineage>
</organism>
<dbReference type="Gene3D" id="1.10.510.10">
    <property type="entry name" value="Transferase(Phosphotransferase) domain 1"/>
    <property type="match status" value="1"/>
</dbReference>
<dbReference type="AlphaFoldDB" id="A0A8H3U069"/>
<accession>A0A8H3U069</accession>
<evidence type="ECO:0000313" key="12">
    <source>
        <dbReference type="EMBL" id="GHJ90313.1"/>
    </source>
</evidence>
<evidence type="ECO:0000313" key="13">
    <source>
        <dbReference type="Proteomes" id="UP000620104"/>
    </source>
</evidence>
<comment type="caution">
    <text evidence="12">The sequence shown here is derived from an EMBL/GenBank/DDBJ whole genome shotgun (WGS) entry which is preliminary data.</text>
</comment>
<dbReference type="PROSITE" id="PS50011">
    <property type="entry name" value="PROTEIN_KINASE_DOM"/>
    <property type="match status" value="1"/>
</dbReference>
<dbReference type="CDD" id="cd00180">
    <property type="entry name" value="PKc"/>
    <property type="match status" value="1"/>
</dbReference>
<reference evidence="12" key="1">
    <citation type="submission" date="2020-07" db="EMBL/GenBank/DDBJ databases">
        <title>Draft Genome Sequence of a Deep-Sea Yeast, Naganishia (Cryptococcus) liquefaciens strain N6.</title>
        <authorList>
            <person name="Han Y.W."/>
            <person name="Kajitani R."/>
            <person name="Morimoto H."/>
            <person name="Parhat M."/>
            <person name="Tsubouchi H."/>
            <person name="Bakenova O."/>
            <person name="Ogata M."/>
            <person name="Argunhan B."/>
            <person name="Aoki R."/>
            <person name="Kajiwara S."/>
            <person name="Itoh T."/>
            <person name="Iwasaki H."/>
        </authorList>
    </citation>
    <scope>NUCLEOTIDE SEQUENCE</scope>
    <source>
        <strain evidence="12">N6</strain>
    </source>
</reference>
<keyword evidence="5" id="KW-0418">Kinase</keyword>
<feature type="region of interest" description="Disordered" evidence="10">
    <location>
        <begin position="37"/>
        <end position="57"/>
    </location>
</feature>
<dbReference type="PROSITE" id="PS00108">
    <property type="entry name" value="PROTEIN_KINASE_ST"/>
    <property type="match status" value="1"/>
</dbReference>
<evidence type="ECO:0000256" key="4">
    <source>
        <dbReference type="ARBA" id="ARBA00022741"/>
    </source>
</evidence>
<evidence type="ECO:0000256" key="1">
    <source>
        <dbReference type="ARBA" id="ARBA00012513"/>
    </source>
</evidence>
<dbReference type="FunFam" id="3.30.200.20:FF:000306">
    <property type="entry name" value="IKS protein kinase"/>
    <property type="match status" value="1"/>
</dbReference>
<comment type="catalytic activity">
    <reaction evidence="8">
        <text>L-threonyl-[protein] + ATP = O-phospho-L-threonyl-[protein] + ADP + H(+)</text>
        <dbReference type="Rhea" id="RHEA:46608"/>
        <dbReference type="Rhea" id="RHEA-COMP:11060"/>
        <dbReference type="Rhea" id="RHEA-COMP:11605"/>
        <dbReference type="ChEBI" id="CHEBI:15378"/>
        <dbReference type="ChEBI" id="CHEBI:30013"/>
        <dbReference type="ChEBI" id="CHEBI:30616"/>
        <dbReference type="ChEBI" id="CHEBI:61977"/>
        <dbReference type="ChEBI" id="CHEBI:456216"/>
        <dbReference type="EC" id="2.7.11.1"/>
    </reaction>
</comment>
<dbReference type="PANTHER" id="PTHR11042">
    <property type="entry name" value="EUKARYOTIC TRANSLATION INITIATION FACTOR 2-ALPHA KINASE EIF2-ALPHA KINASE -RELATED"/>
    <property type="match status" value="1"/>
</dbReference>
<feature type="region of interest" description="Disordered" evidence="10">
    <location>
        <begin position="314"/>
        <end position="354"/>
    </location>
</feature>
<dbReference type="Gene3D" id="3.30.200.20">
    <property type="entry name" value="Phosphorylase Kinase, domain 1"/>
    <property type="match status" value="1"/>
</dbReference>
<feature type="compositionally biased region" description="Polar residues" evidence="10">
    <location>
        <begin position="48"/>
        <end position="57"/>
    </location>
</feature>
<dbReference type="PANTHER" id="PTHR11042:SF138">
    <property type="entry name" value="SERINE_THREONINE-PROTEIN KINASE IKS1-RELATED"/>
    <property type="match status" value="1"/>
</dbReference>
<dbReference type="GO" id="GO:0005524">
    <property type="term" value="F:ATP binding"/>
    <property type="evidence" value="ECO:0007669"/>
    <property type="project" value="UniProtKB-KW"/>
</dbReference>
<evidence type="ECO:0000256" key="6">
    <source>
        <dbReference type="ARBA" id="ARBA00022840"/>
    </source>
</evidence>
<feature type="compositionally biased region" description="Basic residues" evidence="10">
    <location>
        <begin position="333"/>
        <end position="342"/>
    </location>
</feature>
<dbReference type="OrthoDB" id="1405469at2759"/>
<keyword evidence="2" id="KW-0723">Serine/threonine-protein kinase</keyword>
<dbReference type="Proteomes" id="UP000620104">
    <property type="component" value="Unassembled WGS sequence"/>
</dbReference>